<evidence type="ECO:0000313" key="3">
    <source>
        <dbReference type="EMBL" id="QSX17173.1"/>
    </source>
</evidence>
<organism evidence="3 4">
    <name type="scientific">Glaesserella parasuis</name>
    <name type="common">Haemophilus parasuis</name>
    <dbReference type="NCBI Taxonomy" id="738"/>
    <lineage>
        <taxon>Bacteria</taxon>
        <taxon>Pseudomonadati</taxon>
        <taxon>Pseudomonadota</taxon>
        <taxon>Gammaproteobacteria</taxon>
        <taxon>Pasteurellales</taxon>
        <taxon>Pasteurellaceae</taxon>
        <taxon>Glaesserella</taxon>
    </lineage>
</organism>
<dbReference type="AlphaFoldDB" id="A0A1T0A3T5"/>
<keyword evidence="1" id="KW-0812">Transmembrane</keyword>
<gene>
    <name evidence="3" type="ORF">J1G54_00865</name>
</gene>
<feature type="transmembrane region" description="Helical" evidence="1">
    <location>
        <begin position="103"/>
        <end position="126"/>
    </location>
</feature>
<protein>
    <submittedName>
        <fullName evidence="3">PACE efflux transporter</fullName>
    </submittedName>
</protein>
<feature type="transmembrane region" description="Helical" evidence="1">
    <location>
        <begin position="75"/>
        <end position="97"/>
    </location>
</feature>
<dbReference type="InterPro" id="IPR058208">
    <property type="entry name" value="PACE"/>
</dbReference>
<sequence length="141" mass="16076">MTFYKHIFHSVLFEIGAIAIGTVAILLAGDFSLEAAAGTGIAMSVMAMVLNFFFNYVFDKIFTGKREERSLKLRILHTVCFECTLLLFTIPVVAYLLNLSLWHAFLVDIGLSLLIMLYTLVFNWLYDITRVKFLERKNAPL</sequence>
<accession>A0A1T0A3T5</accession>
<feature type="transmembrane region" description="Helical" evidence="1">
    <location>
        <begin position="35"/>
        <end position="54"/>
    </location>
</feature>
<reference evidence="3" key="1">
    <citation type="submission" date="2021-03" db="EMBL/GenBank/DDBJ databases">
        <title>Characterization of a novel Integrative Conjugative Element in Glaesserella parasuis.</title>
        <authorList>
            <person name="Hu G."/>
            <person name="Sun H."/>
        </authorList>
    </citation>
    <scope>NUCLEOTIDE SEQUENCE</scope>
    <source>
        <strain evidence="3">GHP1807</strain>
    </source>
</reference>
<dbReference type="InterPro" id="IPR007896">
    <property type="entry name" value="BTP_bacteria"/>
</dbReference>
<proteinExistence type="predicted"/>
<feature type="domain" description="Chlorhexidine efflux transporter" evidence="2">
    <location>
        <begin position="2"/>
        <end position="62"/>
    </location>
</feature>
<name>A0A1T0A3T5_GLAPU</name>
<evidence type="ECO:0000259" key="2">
    <source>
        <dbReference type="Pfam" id="PF05232"/>
    </source>
</evidence>
<feature type="domain" description="Chlorhexidine efflux transporter" evidence="2">
    <location>
        <begin position="69"/>
        <end position="129"/>
    </location>
</feature>
<evidence type="ECO:0000256" key="1">
    <source>
        <dbReference type="SAM" id="Phobius"/>
    </source>
</evidence>
<dbReference type="EMBL" id="CP071491">
    <property type="protein sequence ID" value="QSX17173.1"/>
    <property type="molecule type" value="Genomic_DNA"/>
</dbReference>
<dbReference type="Proteomes" id="UP000662736">
    <property type="component" value="Chromosome"/>
</dbReference>
<keyword evidence="1" id="KW-0472">Membrane</keyword>
<dbReference type="Pfam" id="PF05232">
    <property type="entry name" value="BTP"/>
    <property type="match status" value="2"/>
</dbReference>
<feature type="transmembrane region" description="Helical" evidence="1">
    <location>
        <begin position="7"/>
        <end position="29"/>
    </location>
</feature>
<evidence type="ECO:0000313" key="4">
    <source>
        <dbReference type="Proteomes" id="UP000662736"/>
    </source>
</evidence>
<dbReference type="RefSeq" id="WP_075604839.1">
    <property type="nucleotide sequence ID" value="NZ_CBCRUP010000006.1"/>
</dbReference>
<keyword evidence="1" id="KW-1133">Transmembrane helix</keyword>
<dbReference type="NCBIfam" id="NF033664">
    <property type="entry name" value="PACE_transport"/>
    <property type="match status" value="1"/>
</dbReference>